<sequence>GPDPQLVQATTQEVVRVLQADGWLINTTKSHLQASQQFSFLGFQFTPASYSQAPAGVLDPWVASPPRTKKALQRLLGLLNYHRHFLPTRLVPALETLQAPISSKRTREVWGPSAQSSLEELASWFSSNPHLARFDPTQPLTITLFVTTHHVGYSVSQRNEIVYNWAHRLTGPQFNYGPVGKMLLAAAAARHWAPLAAVGTLAGPWVHLIPWLTDTPPPEFHGTTPTWQLLCFQAEMAWRGWKLSPLADDVLPTRDLPPCIETQYEPWIVSDGGTSPTPRAGVLCGKCEHFAVEHLSPSCSAQQSEVQGILLAAQHVSQAHSVREQVVLGIDSQFCLSILIGDAHPSAFETLWEDIFPLIRRSSRPWFVTHCPSHRPNSNPLHSRLDQQLRQADVAQVSVTQPAIQADPLLRWLHEEWGHLPPSKLYGLLSGFSDQRPDVSHGQCELIVRSCLQCVQVKTRNRPRYERSAYAAEHFAPGSTWQVDLIGPLPGARRFPKALVTVDLGSRQTFCVPLSKTNAASVAAALKQTAAAWGTPTEVQADGGPPFPSKSIERLIFGWGASLHIHTKYHPQSNGVVERKIAVLKTMLRTANPNPDFKNWSSFLPQVLIALNKSYSRWPHLAPTPRPPWSPVFSPGQQVWLTEPQASGLREPVEATILRAGKYPNTYLVALAT</sequence>
<feature type="non-terminal residue" evidence="2">
    <location>
        <position position="1"/>
    </location>
</feature>
<dbReference type="AlphaFoldDB" id="A0A8T1SWP9"/>
<dbReference type="SUPFAM" id="SSF56672">
    <property type="entry name" value="DNA/RNA polymerases"/>
    <property type="match status" value="1"/>
</dbReference>
<dbReference type="PANTHER" id="PTHR37984">
    <property type="entry name" value="PROTEIN CBG26694"/>
    <property type="match status" value="1"/>
</dbReference>
<dbReference type="InterPro" id="IPR050951">
    <property type="entry name" value="Retrovirus_Pol_polyprotein"/>
</dbReference>
<dbReference type="PROSITE" id="PS50994">
    <property type="entry name" value="INTEGRASE"/>
    <property type="match status" value="1"/>
</dbReference>
<dbReference type="GO" id="GO:0015074">
    <property type="term" value="P:DNA integration"/>
    <property type="evidence" value="ECO:0007669"/>
    <property type="project" value="InterPro"/>
</dbReference>
<evidence type="ECO:0000259" key="1">
    <source>
        <dbReference type="PROSITE" id="PS50994"/>
    </source>
</evidence>
<gene>
    <name evidence="2" type="primary">ERVK-6</name>
    <name evidence="2" type="ORF">G0U57_020382</name>
</gene>
<dbReference type="PANTHER" id="PTHR37984:SF5">
    <property type="entry name" value="PROTEIN NYNRIN-LIKE"/>
    <property type="match status" value="1"/>
</dbReference>
<dbReference type="InterPro" id="IPR043128">
    <property type="entry name" value="Rev_trsase/Diguanyl_cyclase"/>
</dbReference>
<dbReference type="SUPFAM" id="SSF53098">
    <property type="entry name" value="Ribonuclease H-like"/>
    <property type="match status" value="2"/>
</dbReference>
<keyword evidence="3" id="KW-1185">Reference proteome</keyword>
<dbReference type="InterPro" id="IPR036397">
    <property type="entry name" value="RNaseH_sf"/>
</dbReference>
<feature type="domain" description="Integrase catalytic" evidence="1">
    <location>
        <begin position="473"/>
        <end position="636"/>
    </location>
</feature>
<evidence type="ECO:0000313" key="3">
    <source>
        <dbReference type="Proteomes" id="UP000765507"/>
    </source>
</evidence>
<dbReference type="InterPro" id="IPR043502">
    <property type="entry name" value="DNA/RNA_pol_sf"/>
</dbReference>
<dbReference type="Pfam" id="PF00665">
    <property type="entry name" value="rve"/>
    <property type="match status" value="1"/>
</dbReference>
<proteinExistence type="predicted"/>
<reference evidence="2 3" key="1">
    <citation type="journal article" date="2020" name="G3 (Bethesda)">
        <title>Draft Genome of the Common Snapping Turtle, Chelydra serpentina, a Model for Phenotypic Plasticity in Reptiles.</title>
        <authorList>
            <person name="Das D."/>
            <person name="Singh S.K."/>
            <person name="Bierstedt J."/>
            <person name="Erickson A."/>
            <person name="Galli G.L.J."/>
            <person name="Crossley D.A. 2nd"/>
            <person name="Rhen T."/>
        </authorList>
    </citation>
    <scope>NUCLEOTIDE SEQUENCE [LARGE SCALE GENOMIC DNA]</scope>
    <source>
        <strain evidence="2">KW</strain>
    </source>
</reference>
<dbReference type="Gene3D" id="3.30.420.10">
    <property type="entry name" value="Ribonuclease H-like superfamily/Ribonuclease H"/>
    <property type="match status" value="1"/>
</dbReference>
<dbReference type="Proteomes" id="UP000765507">
    <property type="component" value="Unassembled WGS sequence"/>
</dbReference>
<dbReference type="EMBL" id="JAHGAV010000085">
    <property type="protein sequence ID" value="KAG6932914.1"/>
    <property type="molecule type" value="Genomic_DNA"/>
</dbReference>
<comment type="caution">
    <text evidence="2">The sequence shown here is derived from an EMBL/GenBank/DDBJ whole genome shotgun (WGS) entry which is preliminary data.</text>
</comment>
<name>A0A8T1SWP9_CHESE</name>
<accession>A0A8T1SWP9</accession>
<evidence type="ECO:0000313" key="2">
    <source>
        <dbReference type="EMBL" id="KAG6932914.1"/>
    </source>
</evidence>
<dbReference type="Gene3D" id="3.30.70.270">
    <property type="match status" value="1"/>
</dbReference>
<dbReference type="OrthoDB" id="1728326at2759"/>
<dbReference type="InterPro" id="IPR001584">
    <property type="entry name" value="Integrase_cat-core"/>
</dbReference>
<dbReference type="InterPro" id="IPR012337">
    <property type="entry name" value="RNaseH-like_sf"/>
</dbReference>
<dbReference type="GO" id="GO:0003676">
    <property type="term" value="F:nucleic acid binding"/>
    <property type="evidence" value="ECO:0007669"/>
    <property type="project" value="InterPro"/>
</dbReference>
<feature type="non-terminal residue" evidence="2">
    <location>
        <position position="673"/>
    </location>
</feature>
<organism evidence="2 3">
    <name type="scientific">Chelydra serpentina</name>
    <name type="common">Snapping turtle</name>
    <name type="synonym">Testudo serpentina</name>
    <dbReference type="NCBI Taxonomy" id="8475"/>
    <lineage>
        <taxon>Eukaryota</taxon>
        <taxon>Metazoa</taxon>
        <taxon>Chordata</taxon>
        <taxon>Craniata</taxon>
        <taxon>Vertebrata</taxon>
        <taxon>Euteleostomi</taxon>
        <taxon>Archelosauria</taxon>
        <taxon>Testudinata</taxon>
        <taxon>Testudines</taxon>
        <taxon>Cryptodira</taxon>
        <taxon>Durocryptodira</taxon>
        <taxon>Americhelydia</taxon>
        <taxon>Chelydroidea</taxon>
        <taxon>Chelydridae</taxon>
        <taxon>Chelydra</taxon>
    </lineage>
</organism>
<protein>
    <submittedName>
        <fullName evidence="2">Endogenous retrovirus group K member 6</fullName>
    </submittedName>
</protein>